<reference evidence="2" key="1">
    <citation type="submission" date="2021-02" db="EMBL/GenBank/DDBJ databases">
        <authorList>
            <person name="Nowell W R."/>
        </authorList>
    </citation>
    <scope>NUCLEOTIDE SEQUENCE</scope>
</reference>
<comment type="caution">
    <text evidence="2">The sequence shown here is derived from an EMBL/GenBank/DDBJ whole genome shotgun (WGS) entry which is preliminary data.</text>
</comment>
<dbReference type="InterPro" id="IPR058912">
    <property type="entry name" value="HTH_animal"/>
</dbReference>
<name>A0A819QKB2_9BILA</name>
<gene>
    <name evidence="2" type="ORF">OTI717_LOCUS30348</name>
</gene>
<dbReference type="Pfam" id="PF26215">
    <property type="entry name" value="HTH_animal"/>
    <property type="match status" value="1"/>
</dbReference>
<evidence type="ECO:0000259" key="1">
    <source>
        <dbReference type="Pfam" id="PF26215"/>
    </source>
</evidence>
<feature type="domain" description="Helix-turn-helix" evidence="1">
    <location>
        <begin position="44"/>
        <end position="81"/>
    </location>
</feature>
<sequence length="81" mass="9117">MIFSSHGMIPKGSQSLPFLDVIISNNNGILSTSAYHQSAVESHVIPFISDHPRHIFRNNIRAALLCTIRYSSIFEAFNTER</sequence>
<evidence type="ECO:0000313" key="3">
    <source>
        <dbReference type="Proteomes" id="UP000663823"/>
    </source>
</evidence>
<proteinExistence type="predicted"/>
<accession>A0A819QKB2</accession>
<dbReference type="Proteomes" id="UP000663823">
    <property type="component" value="Unassembled WGS sequence"/>
</dbReference>
<dbReference type="AlphaFoldDB" id="A0A819QKB2"/>
<protein>
    <recommendedName>
        <fullName evidence="1">Helix-turn-helix domain-containing protein</fullName>
    </recommendedName>
</protein>
<dbReference type="EMBL" id="CAJOAX010008094">
    <property type="protein sequence ID" value="CAF4025538.1"/>
    <property type="molecule type" value="Genomic_DNA"/>
</dbReference>
<feature type="non-terminal residue" evidence="2">
    <location>
        <position position="1"/>
    </location>
</feature>
<organism evidence="2 3">
    <name type="scientific">Rotaria sordida</name>
    <dbReference type="NCBI Taxonomy" id="392033"/>
    <lineage>
        <taxon>Eukaryota</taxon>
        <taxon>Metazoa</taxon>
        <taxon>Spiralia</taxon>
        <taxon>Gnathifera</taxon>
        <taxon>Rotifera</taxon>
        <taxon>Eurotatoria</taxon>
        <taxon>Bdelloidea</taxon>
        <taxon>Philodinida</taxon>
        <taxon>Philodinidae</taxon>
        <taxon>Rotaria</taxon>
    </lineage>
</organism>
<evidence type="ECO:0000313" key="2">
    <source>
        <dbReference type="EMBL" id="CAF4025538.1"/>
    </source>
</evidence>